<reference evidence="2 3" key="1">
    <citation type="submission" date="2024-09" db="EMBL/GenBank/DDBJ databases">
        <authorList>
            <person name="Sun Q."/>
            <person name="Mori K."/>
        </authorList>
    </citation>
    <scope>NUCLEOTIDE SEQUENCE [LARGE SCALE GENOMIC DNA]</scope>
    <source>
        <strain evidence="2 3">JCM 13519</strain>
    </source>
</reference>
<organism evidence="2 3">
    <name type="scientific">Arthrobacter methylotrophus</name>
    <dbReference type="NCBI Taxonomy" id="121291"/>
    <lineage>
        <taxon>Bacteria</taxon>
        <taxon>Bacillati</taxon>
        <taxon>Actinomycetota</taxon>
        <taxon>Actinomycetes</taxon>
        <taxon>Micrococcales</taxon>
        <taxon>Micrococcaceae</taxon>
        <taxon>Arthrobacter</taxon>
    </lineage>
</organism>
<feature type="region of interest" description="Disordered" evidence="1">
    <location>
        <begin position="1"/>
        <end position="104"/>
    </location>
</feature>
<dbReference type="Proteomes" id="UP001589536">
    <property type="component" value="Unassembled WGS sequence"/>
</dbReference>
<evidence type="ECO:0000256" key="1">
    <source>
        <dbReference type="SAM" id="MobiDB-lite"/>
    </source>
</evidence>
<proteinExistence type="predicted"/>
<feature type="compositionally biased region" description="Polar residues" evidence="1">
    <location>
        <begin position="67"/>
        <end position="77"/>
    </location>
</feature>
<evidence type="ECO:0000313" key="2">
    <source>
        <dbReference type="EMBL" id="MFB9716297.1"/>
    </source>
</evidence>
<protein>
    <submittedName>
        <fullName evidence="2">Uncharacterized protein</fullName>
    </submittedName>
</protein>
<gene>
    <name evidence="2" type="ORF">ACFFPI_19535</name>
</gene>
<feature type="compositionally biased region" description="Acidic residues" evidence="1">
    <location>
        <begin position="95"/>
        <end position="104"/>
    </location>
</feature>
<dbReference type="EMBL" id="JBHMBH010000044">
    <property type="protein sequence ID" value="MFB9716297.1"/>
    <property type="molecule type" value="Genomic_DNA"/>
</dbReference>
<dbReference type="RefSeq" id="WP_376955097.1">
    <property type="nucleotide sequence ID" value="NZ_JBHMBH010000044.1"/>
</dbReference>
<sequence>MDKQHSAEEEAAGGYGTPTPEQETATPVNQQAKPQDQDRHPGSTSEASGEGSASVPSADAELDESNTDSTETGQPFSSEPKGDATGLPDHKSPKDDDEERFDAG</sequence>
<evidence type="ECO:0000313" key="3">
    <source>
        <dbReference type="Proteomes" id="UP001589536"/>
    </source>
</evidence>
<feature type="compositionally biased region" description="Low complexity" evidence="1">
    <location>
        <begin position="42"/>
        <end position="58"/>
    </location>
</feature>
<feature type="compositionally biased region" description="Polar residues" evidence="1">
    <location>
        <begin position="19"/>
        <end position="34"/>
    </location>
</feature>
<name>A0ABV5UVQ4_9MICC</name>
<comment type="caution">
    <text evidence="2">The sequence shown here is derived from an EMBL/GenBank/DDBJ whole genome shotgun (WGS) entry which is preliminary data.</text>
</comment>
<accession>A0ABV5UVQ4</accession>
<keyword evidence="3" id="KW-1185">Reference proteome</keyword>